<name>A0A836BQ42_9CHLO</name>
<evidence type="ECO:0000256" key="1">
    <source>
        <dbReference type="SAM" id="MobiDB-lite"/>
    </source>
</evidence>
<feature type="compositionally biased region" description="Polar residues" evidence="1">
    <location>
        <begin position="138"/>
        <end position="148"/>
    </location>
</feature>
<dbReference type="Proteomes" id="UP000612055">
    <property type="component" value="Unassembled WGS sequence"/>
</dbReference>
<evidence type="ECO:0000256" key="2">
    <source>
        <dbReference type="SAM" id="SignalP"/>
    </source>
</evidence>
<dbReference type="EMBL" id="JAEHOE010000146">
    <property type="protein sequence ID" value="KAG2484617.1"/>
    <property type="molecule type" value="Genomic_DNA"/>
</dbReference>
<feature type="signal peptide" evidence="2">
    <location>
        <begin position="1"/>
        <end position="33"/>
    </location>
</feature>
<keyword evidence="2" id="KW-0732">Signal</keyword>
<proteinExistence type="predicted"/>
<organism evidence="3 4">
    <name type="scientific">Edaphochlamys debaryana</name>
    <dbReference type="NCBI Taxonomy" id="47281"/>
    <lineage>
        <taxon>Eukaryota</taxon>
        <taxon>Viridiplantae</taxon>
        <taxon>Chlorophyta</taxon>
        <taxon>core chlorophytes</taxon>
        <taxon>Chlorophyceae</taxon>
        <taxon>CS clade</taxon>
        <taxon>Chlamydomonadales</taxon>
        <taxon>Chlamydomonadales incertae sedis</taxon>
        <taxon>Edaphochlamys</taxon>
    </lineage>
</organism>
<accession>A0A836BQ42</accession>
<gene>
    <name evidence="3" type="ORF">HYH03_016571</name>
</gene>
<sequence length="636" mass="66071">MARTSAPPTSRPFAPALLIAWLWTVDLRHVAAALAVPVATASSTATSSSAAATEQLTGPLSDDFPLPAGVAVCPSFARYTRLHRAALGQHDHLPGHLGRGIRHGGRHAHAARAGGRKLAAGSLDPTEGPRRSRRRSLHASTISTTNPTAASAVRSGVSGPAVGAGGPRARAKWLLTADPDGIADRLVNAVSAFYLALLTDRVLCIQPSHPAQPGLQVAYSAPFIDWTCGGLGPAQNSSRGLFINQDGGVDLEAMEGDDGQVEGADGEGGAAEGEEQAGSADATQAQAEEQQASAEEAPAPPARYDGPLPPQAAADVAAAEAAAAAAASQQTNGAAAAATQPGPAGVGVEVWNPTADDTWMDPDMPVYTIFGRSDLTRAGPYNATVLVLRMHRGISVAIFNNPHHRRQLEAMGLRPDTAFGCAAAYLFGVGAATRALAGRDPAMHAAMVDESVIKIGIQIRLGDDSILQQLEGGEPVGLSPEQQKVVSGYFDCAAALAASVKLHSGPDPPEGGPAVGPPLRIMYYIMTDTLAVRAAARKRFGDQVLDLPQAAVQFYKHVTPEGLQATVLEHWYFSRCHHHIITGHSGMGRTAAFAGLRSGPSLFSMEVSDGTRIEKRGCGVGNADRPLDVYNTWSGV</sequence>
<dbReference type="AlphaFoldDB" id="A0A836BQ42"/>
<feature type="region of interest" description="Disordered" evidence="1">
    <location>
        <begin position="250"/>
        <end position="314"/>
    </location>
</feature>
<feature type="region of interest" description="Disordered" evidence="1">
    <location>
        <begin position="91"/>
        <end position="164"/>
    </location>
</feature>
<feature type="compositionally biased region" description="Low complexity" evidence="1">
    <location>
        <begin position="149"/>
        <end position="161"/>
    </location>
</feature>
<evidence type="ECO:0000313" key="4">
    <source>
        <dbReference type="Proteomes" id="UP000612055"/>
    </source>
</evidence>
<dbReference type="OrthoDB" id="428346at2759"/>
<comment type="caution">
    <text evidence="3">The sequence shown here is derived from an EMBL/GenBank/DDBJ whole genome shotgun (WGS) entry which is preliminary data.</text>
</comment>
<protein>
    <submittedName>
        <fullName evidence="3">Uncharacterized protein</fullName>
    </submittedName>
</protein>
<feature type="compositionally biased region" description="Low complexity" evidence="1">
    <location>
        <begin position="276"/>
        <end position="297"/>
    </location>
</feature>
<evidence type="ECO:0000313" key="3">
    <source>
        <dbReference type="EMBL" id="KAG2484617.1"/>
    </source>
</evidence>
<feature type="compositionally biased region" description="Low complexity" evidence="1">
    <location>
        <begin position="111"/>
        <end position="121"/>
    </location>
</feature>
<reference evidence="3" key="1">
    <citation type="journal article" date="2020" name="bioRxiv">
        <title>Comparative genomics of Chlamydomonas.</title>
        <authorList>
            <person name="Craig R.J."/>
            <person name="Hasan A.R."/>
            <person name="Ness R.W."/>
            <person name="Keightley P.D."/>
        </authorList>
    </citation>
    <scope>NUCLEOTIDE SEQUENCE</scope>
    <source>
        <strain evidence="3">CCAP 11/70</strain>
    </source>
</reference>
<feature type="chain" id="PRO_5032953135" evidence="2">
    <location>
        <begin position="34"/>
        <end position="636"/>
    </location>
</feature>
<keyword evidence="4" id="KW-1185">Reference proteome</keyword>
<feature type="compositionally biased region" description="Basic residues" evidence="1">
    <location>
        <begin position="99"/>
        <end position="110"/>
    </location>
</feature>